<dbReference type="PANTHER" id="PTHR11461:SF211">
    <property type="entry name" value="GH10112P-RELATED"/>
    <property type="match status" value="1"/>
</dbReference>
<name>A0A4C1VWV7_EUMVA</name>
<dbReference type="Gene3D" id="3.30.497.10">
    <property type="entry name" value="Antithrombin, subunit I, domain 2"/>
    <property type="match status" value="1"/>
</dbReference>
<dbReference type="InterPro" id="IPR036186">
    <property type="entry name" value="Serpin_sf"/>
</dbReference>
<organism evidence="6 7">
    <name type="scientific">Eumeta variegata</name>
    <name type="common">Bagworm moth</name>
    <name type="synonym">Eumeta japonica</name>
    <dbReference type="NCBI Taxonomy" id="151549"/>
    <lineage>
        <taxon>Eukaryota</taxon>
        <taxon>Metazoa</taxon>
        <taxon>Ecdysozoa</taxon>
        <taxon>Arthropoda</taxon>
        <taxon>Hexapoda</taxon>
        <taxon>Insecta</taxon>
        <taxon>Pterygota</taxon>
        <taxon>Neoptera</taxon>
        <taxon>Endopterygota</taxon>
        <taxon>Lepidoptera</taxon>
        <taxon>Glossata</taxon>
        <taxon>Ditrysia</taxon>
        <taxon>Tineoidea</taxon>
        <taxon>Psychidae</taxon>
        <taxon>Oiketicinae</taxon>
        <taxon>Eumeta</taxon>
    </lineage>
</organism>
<dbReference type="InterPro" id="IPR000215">
    <property type="entry name" value="Serpin_fam"/>
</dbReference>
<dbReference type="Pfam" id="PF00079">
    <property type="entry name" value="Serpin"/>
    <property type="match status" value="1"/>
</dbReference>
<dbReference type="GO" id="GO:0004867">
    <property type="term" value="F:serine-type endopeptidase inhibitor activity"/>
    <property type="evidence" value="ECO:0007669"/>
    <property type="project" value="UniProtKB-KW"/>
</dbReference>
<accession>A0A4C1VWV7</accession>
<keyword evidence="2" id="KW-0646">Protease inhibitor</keyword>
<dbReference type="SUPFAM" id="SSF56574">
    <property type="entry name" value="Serpins"/>
    <property type="match status" value="1"/>
</dbReference>
<dbReference type="AlphaFoldDB" id="A0A4C1VWV7"/>
<sequence length="541" mass="60235">MCNRSARLLGTNCIHTQYAHTIGTYTLTHSRAPFGFGLTCPILPLSLAQSLTLSHSPYLQRQKSCRVGRSFYGVLFSKLGATAGSGLRSIVSTAKMLQLVIYGRADIARVMLRYYSLSWRSQRPTSLKIIKSSFEMDLFSSAAKCFRLAVLCYNNEEVTAVAATVFSRAHPAPASQSERNSLWKGLCGVVKSNPDKSVVLSAFSVLPPLAQLSLASVGESHDELLHAMGLQNDNVTRAVFPVVLQQLQSAKGVELKLASKTYIAQGYQLQEQFEADTKRLLDSEIQNINFVKSTEAASEINQWVEDKTNHRIKDLVNPNSLDGDTRAVLVNAIYFKGSWKNKFDKDATTDRDFHVSATNTVKIPTMYIDGEFKYGRSDELNAQLLELPYEGDEASFLIVLPNDTEGLPALEQKLKENPSLLTEASKHMYSIEVEIYLPKFKIETTTDLKEVLQKIGVTKIFTLGSARLENLIKTEESLYVSEAIQKAFIEVNEEGAEAAAANEFVIKSEIAYVPFEFKADRPFYYEIKAKGESLFSGVLYQ</sequence>
<evidence type="ECO:0000313" key="7">
    <source>
        <dbReference type="Proteomes" id="UP000299102"/>
    </source>
</evidence>
<dbReference type="CDD" id="cd19579">
    <property type="entry name" value="serpin1K-like"/>
    <property type="match status" value="1"/>
</dbReference>
<dbReference type="PROSITE" id="PS00284">
    <property type="entry name" value="SERPIN"/>
    <property type="match status" value="1"/>
</dbReference>
<dbReference type="InterPro" id="IPR042185">
    <property type="entry name" value="Serpin_sf_2"/>
</dbReference>
<protein>
    <submittedName>
        <fullName evidence="6">Alaserpin</fullName>
    </submittedName>
</protein>
<dbReference type="InterPro" id="IPR042178">
    <property type="entry name" value="Serpin_sf_1"/>
</dbReference>
<dbReference type="SMART" id="SM00093">
    <property type="entry name" value="SERPIN"/>
    <property type="match status" value="1"/>
</dbReference>
<dbReference type="OrthoDB" id="671595at2759"/>
<gene>
    <name evidence="6" type="ORF">EVAR_29728_1</name>
</gene>
<dbReference type="Gene3D" id="2.30.39.10">
    <property type="entry name" value="Alpha-1-antitrypsin, domain 1"/>
    <property type="match status" value="1"/>
</dbReference>
<evidence type="ECO:0000256" key="2">
    <source>
        <dbReference type="ARBA" id="ARBA00022690"/>
    </source>
</evidence>
<keyword evidence="3" id="KW-0722">Serine protease inhibitor</keyword>
<dbReference type="STRING" id="151549.A0A4C1VWV7"/>
<feature type="domain" description="Serpin" evidence="5">
    <location>
        <begin position="189"/>
        <end position="541"/>
    </location>
</feature>
<evidence type="ECO:0000256" key="3">
    <source>
        <dbReference type="ARBA" id="ARBA00022900"/>
    </source>
</evidence>
<dbReference type="Proteomes" id="UP000299102">
    <property type="component" value="Unassembled WGS sequence"/>
</dbReference>
<keyword evidence="7" id="KW-1185">Reference proteome</keyword>
<comment type="similarity">
    <text evidence="1 4">Belongs to the serpin family.</text>
</comment>
<dbReference type="EMBL" id="BGZK01000441">
    <property type="protein sequence ID" value="GBP43746.1"/>
    <property type="molecule type" value="Genomic_DNA"/>
</dbReference>
<evidence type="ECO:0000256" key="4">
    <source>
        <dbReference type="RuleBase" id="RU000411"/>
    </source>
</evidence>
<comment type="caution">
    <text evidence="6">The sequence shown here is derived from an EMBL/GenBank/DDBJ whole genome shotgun (WGS) entry which is preliminary data.</text>
</comment>
<evidence type="ECO:0000259" key="5">
    <source>
        <dbReference type="SMART" id="SM00093"/>
    </source>
</evidence>
<proteinExistence type="inferred from homology"/>
<evidence type="ECO:0000313" key="6">
    <source>
        <dbReference type="EMBL" id="GBP43746.1"/>
    </source>
</evidence>
<reference evidence="6 7" key="1">
    <citation type="journal article" date="2019" name="Commun. Biol.">
        <title>The bagworm genome reveals a unique fibroin gene that provides high tensile strength.</title>
        <authorList>
            <person name="Kono N."/>
            <person name="Nakamura H."/>
            <person name="Ohtoshi R."/>
            <person name="Tomita M."/>
            <person name="Numata K."/>
            <person name="Arakawa K."/>
        </authorList>
    </citation>
    <scope>NUCLEOTIDE SEQUENCE [LARGE SCALE GENOMIC DNA]</scope>
</reference>
<dbReference type="InterPro" id="IPR023796">
    <property type="entry name" value="Serpin_dom"/>
</dbReference>
<dbReference type="PANTHER" id="PTHR11461">
    <property type="entry name" value="SERINE PROTEASE INHIBITOR, SERPIN"/>
    <property type="match status" value="1"/>
</dbReference>
<dbReference type="InterPro" id="IPR023795">
    <property type="entry name" value="Serpin_CS"/>
</dbReference>
<evidence type="ECO:0000256" key="1">
    <source>
        <dbReference type="ARBA" id="ARBA00009500"/>
    </source>
</evidence>
<dbReference type="GO" id="GO:0005615">
    <property type="term" value="C:extracellular space"/>
    <property type="evidence" value="ECO:0007669"/>
    <property type="project" value="InterPro"/>
</dbReference>